<keyword evidence="3" id="KW-1185">Reference proteome</keyword>
<feature type="compositionally biased region" description="Low complexity" evidence="1">
    <location>
        <begin position="416"/>
        <end position="441"/>
    </location>
</feature>
<feature type="compositionally biased region" description="Low complexity" evidence="1">
    <location>
        <begin position="584"/>
        <end position="593"/>
    </location>
</feature>
<feature type="compositionally biased region" description="Low complexity" evidence="1">
    <location>
        <begin position="548"/>
        <end position="565"/>
    </location>
</feature>
<accession>A0A4Y7PV18</accession>
<evidence type="ECO:0000256" key="1">
    <source>
        <dbReference type="SAM" id="MobiDB-lite"/>
    </source>
</evidence>
<evidence type="ECO:0000313" key="3">
    <source>
        <dbReference type="Proteomes" id="UP000294933"/>
    </source>
</evidence>
<evidence type="ECO:0000313" key="2">
    <source>
        <dbReference type="EMBL" id="TDL18429.1"/>
    </source>
</evidence>
<gene>
    <name evidence="2" type="ORF">BD410DRAFT_501255</name>
</gene>
<dbReference type="Proteomes" id="UP000294933">
    <property type="component" value="Unassembled WGS sequence"/>
</dbReference>
<proteinExistence type="predicted"/>
<feature type="compositionally biased region" description="Polar residues" evidence="1">
    <location>
        <begin position="459"/>
        <end position="474"/>
    </location>
</feature>
<feature type="compositionally biased region" description="Polar residues" evidence="1">
    <location>
        <begin position="567"/>
        <end position="581"/>
    </location>
</feature>
<dbReference type="AlphaFoldDB" id="A0A4Y7PV18"/>
<feature type="compositionally biased region" description="Polar residues" evidence="1">
    <location>
        <begin position="359"/>
        <end position="375"/>
    </location>
</feature>
<feature type="region of interest" description="Disordered" evidence="1">
    <location>
        <begin position="390"/>
        <end position="598"/>
    </location>
</feature>
<dbReference type="VEuPathDB" id="FungiDB:BD410DRAFT_501255"/>
<feature type="region of interest" description="Disordered" evidence="1">
    <location>
        <begin position="356"/>
        <end position="377"/>
    </location>
</feature>
<protein>
    <submittedName>
        <fullName evidence="2">Uncharacterized protein</fullName>
    </submittedName>
</protein>
<reference evidence="2 3" key="1">
    <citation type="submission" date="2018-06" db="EMBL/GenBank/DDBJ databases">
        <title>A transcriptomic atlas of mushroom development highlights an independent origin of complex multicellularity.</title>
        <authorList>
            <consortium name="DOE Joint Genome Institute"/>
            <person name="Krizsan K."/>
            <person name="Almasi E."/>
            <person name="Merenyi Z."/>
            <person name="Sahu N."/>
            <person name="Viragh M."/>
            <person name="Koszo T."/>
            <person name="Mondo S."/>
            <person name="Kiss B."/>
            <person name="Balint B."/>
            <person name="Kues U."/>
            <person name="Barry K."/>
            <person name="Hegedus J.C."/>
            <person name="Henrissat B."/>
            <person name="Johnson J."/>
            <person name="Lipzen A."/>
            <person name="Ohm R."/>
            <person name="Nagy I."/>
            <person name="Pangilinan J."/>
            <person name="Yan J."/>
            <person name="Xiong Y."/>
            <person name="Grigoriev I.V."/>
            <person name="Hibbett D.S."/>
            <person name="Nagy L.G."/>
        </authorList>
    </citation>
    <scope>NUCLEOTIDE SEQUENCE [LARGE SCALE GENOMIC DNA]</scope>
    <source>
        <strain evidence="2 3">SZMC22713</strain>
    </source>
</reference>
<organism evidence="2 3">
    <name type="scientific">Rickenella mellea</name>
    <dbReference type="NCBI Taxonomy" id="50990"/>
    <lineage>
        <taxon>Eukaryota</taxon>
        <taxon>Fungi</taxon>
        <taxon>Dikarya</taxon>
        <taxon>Basidiomycota</taxon>
        <taxon>Agaricomycotina</taxon>
        <taxon>Agaricomycetes</taxon>
        <taxon>Hymenochaetales</taxon>
        <taxon>Rickenellaceae</taxon>
        <taxon>Rickenella</taxon>
    </lineage>
</organism>
<dbReference type="EMBL" id="ML170208">
    <property type="protein sequence ID" value="TDL18429.1"/>
    <property type="molecule type" value="Genomic_DNA"/>
</dbReference>
<sequence length="662" mass="71748">MGTPGVISALSARLFPALGTIMRIAAISCCIYGVIQVLSYPTLDVRLVFNPHVGIMLAGDEPPVLVRLVEDLRQFFGTFKNSVANVVLKWVRDQGFAYLTTALTTFKDITDDLVLAFGRTSNTAFRDTTVGCGGATFDLATKTWSFPQAESSETTRRLREMIHTTVTAVLAKPIDNMTRILMRAEAMASYSYEVLRFVSLPPILAPTVPYFIRWADILLDAATKAATPFVTCIQYFPIPSIGDFSGALMVLGFVYKFAPATFQVICESPTEALSQQVRRLVALVPAPWMKVDAVALVQTTFARITSAPRRRAGAEHRLATLTDVDVDALLAEYGIFPPSVDVVSFVASPLSSPERLVDTTVSPQSSESAEGSYTESSEDVMAFRRVVTEVERAPQKRSRHTPALRINTQSVINPISEASTGSSSSTSTVPSSSESASPFTGELTPATSVPDVSLVIPQPQETKSEVSTPSSPQPQDLDRPALVSGASSPATETLAAPVDTEDGWTVVKHKKWKRCTYDKREVITSNEPRPPQTRPQARPRARSHKPVSPEASSSLSALNSSKHSPGSLRSNQTRLQGSASSLPKAAKTTASRSSSEEVWYTVDGEFATEDTKLKLNAEWFPPYPSRNTPLPPMSAWGLGPDWESKIGLRDSEAVKEHDGGCG</sequence>
<name>A0A4Y7PV18_9AGAM</name>